<feature type="compositionally biased region" description="Low complexity" evidence="2">
    <location>
        <begin position="83"/>
        <end position="92"/>
    </location>
</feature>
<dbReference type="OMA" id="GMDARAK"/>
<dbReference type="eggNOG" id="ENOG502SRIF">
    <property type="taxonomic scope" value="Eukaryota"/>
</dbReference>
<feature type="compositionally biased region" description="Basic residues" evidence="2">
    <location>
        <begin position="470"/>
        <end position="487"/>
    </location>
</feature>
<feature type="region of interest" description="Disordered" evidence="2">
    <location>
        <begin position="450"/>
        <end position="505"/>
    </location>
</feature>
<dbReference type="Proteomes" id="UP000001449">
    <property type="component" value="Chromosome 9"/>
</dbReference>
<feature type="region of interest" description="Disordered" evidence="2">
    <location>
        <begin position="254"/>
        <end position="280"/>
    </location>
</feature>
<keyword evidence="1" id="KW-0175">Coiled coil</keyword>
<organism evidence="3 4">
    <name type="scientific">Thalassiosira pseudonana</name>
    <name type="common">Marine diatom</name>
    <name type="synonym">Cyclotella nana</name>
    <dbReference type="NCBI Taxonomy" id="35128"/>
    <lineage>
        <taxon>Eukaryota</taxon>
        <taxon>Sar</taxon>
        <taxon>Stramenopiles</taxon>
        <taxon>Ochrophyta</taxon>
        <taxon>Bacillariophyta</taxon>
        <taxon>Coscinodiscophyceae</taxon>
        <taxon>Thalassiosirophycidae</taxon>
        <taxon>Thalassiosirales</taxon>
        <taxon>Thalassiosiraceae</taxon>
        <taxon>Thalassiosira</taxon>
    </lineage>
</organism>
<evidence type="ECO:0000256" key="1">
    <source>
        <dbReference type="SAM" id="Coils"/>
    </source>
</evidence>
<feature type="region of interest" description="Disordered" evidence="2">
    <location>
        <begin position="137"/>
        <end position="231"/>
    </location>
</feature>
<feature type="region of interest" description="Disordered" evidence="2">
    <location>
        <begin position="389"/>
        <end position="408"/>
    </location>
</feature>
<evidence type="ECO:0000256" key="2">
    <source>
        <dbReference type="SAM" id="MobiDB-lite"/>
    </source>
</evidence>
<gene>
    <name evidence="3" type="ORF">THAPSDRAFT_8140</name>
</gene>
<dbReference type="PaxDb" id="35128-Thaps8140"/>
<feature type="coiled-coil region" evidence="1">
    <location>
        <begin position="695"/>
        <end position="722"/>
    </location>
</feature>
<dbReference type="RefSeq" id="XP_002292318.1">
    <property type="nucleotide sequence ID" value="XM_002292282.1"/>
</dbReference>
<evidence type="ECO:0000313" key="4">
    <source>
        <dbReference type="Proteomes" id="UP000001449"/>
    </source>
</evidence>
<evidence type="ECO:0000313" key="3">
    <source>
        <dbReference type="EMBL" id="EED90293.1"/>
    </source>
</evidence>
<proteinExistence type="predicted"/>
<dbReference type="InParanoid" id="B8C8I5"/>
<dbReference type="EMBL" id="CM000645">
    <property type="protein sequence ID" value="EED90293.1"/>
    <property type="molecule type" value="Genomic_DNA"/>
</dbReference>
<protein>
    <submittedName>
        <fullName evidence="3">Uncharacterized protein</fullName>
    </submittedName>
</protein>
<dbReference type="KEGG" id="tps:THAPSDRAFT_8140"/>
<reference evidence="3 4" key="2">
    <citation type="journal article" date="2008" name="Nature">
        <title>The Phaeodactylum genome reveals the evolutionary history of diatom genomes.</title>
        <authorList>
            <person name="Bowler C."/>
            <person name="Allen A.E."/>
            <person name="Badger J.H."/>
            <person name="Grimwood J."/>
            <person name="Jabbari K."/>
            <person name="Kuo A."/>
            <person name="Maheswari U."/>
            <person name="Martens C."/>
            <person name="Maumus F."/>
            <person name="Otillar R.P."/>
            <person name="Rayko E."/>
            <person name="Salamov A."/>
            <person name="Vandepoele K."/>
            <person name="Beszteri B."/>
            <person name="Gruber A."/>
            <person name="Heijde M."/>
            <person name="Katinka M."/>
            <person name="Mock T."/>
            <person name="Valentin K."/>
            <person name="Verret F."/>
            <person name="Berges J.A."/>
            <person name="Brownlee C."/>
            <person name="Cadoret J.P."/>
            <person name="Chiovitti A."/>
            <person name="Choi C.J."/>
            <person name="Coesel S."/>
            <person name="De Martino A."/>
            <person name="Detter J.C."/>
            <person name="Durkin C."/>
            <person name="Falciatore A."/>
            <person name="Fournet J."/>
            <person name="Haruta M."/>
            <person name="Huysman M.J."/>
            <person name="Jenkins B.D."/>
            <person name="Jiroutova K."/>
            <person name="Jorgensen R.E."/>
            <person name="Joubert Y."/>
            <person name="Kaplan A."/>
            <person name="Kroger N."/>
            <person name="Kroth P.G."/>
            <person name="La Roche J."/>
            <person name="Lindquist E."/>
            <person name="Lommer M."/>
            <person name="Martin-Jezequel V."/>
            <person name="Lopez P.J."/>
            <person name="Lucas S."/>
            <person name="Mangogna M."/>
            <person name="McGinnis K."/>
            <person name="Medlin L.K."/>
            <person name="Montsant A."/>
            <person name="Oudot-Le Secq M.P."/>
            <person name="Napoli C."/>
            <person name="Obornik M."/>
            <person name="Parker M.S."/>
            <person name="Petit J.L."/>
            <person name="Porcel B.M."/>
            <person name="Poulsen N."/>
            <person name="Robison M."/>
            <person name="Rychlewski L."/>
            <person name="Rynearson T.A."/>
            <person name="Schmutz J."/>
            <person name="Shapiro H."/>
            <person name="Siaut M."/>
            <person name="Stanley M."/>
            <person name="Sussman M.R."/>
            <person name="Taylor A.R."/>
            <person name="Vardi A."/>
            <person name="von Dassow P."/>
            <person name="Vyverman W."/>
            <person name="Willis A."/>
            <person name="Wyrwicz L.S."/>
            <person name="Rokhsar D.S."/>
            <person name="Weissenbach J."/>
            <person name="Armbrust E.V."/>
            <person name="Green B.R."/>
            <person name="Van de Peer Y."/>
            <person name="Grigoriev I.V."/>
        </authorList>
    </citation>
    <scope>NUCLEOTIDE SEQUENCE [LARGE SCALE GENOMIC DNA]</scope>
    <source>
        <strain evidence="3 4">CCMP1335</strain>
    </source>
</reference>
<accession>B8C8I5</accession>
<dbReference type="GeneID" id="7448110"/>
<feature type="coiled-coil region" evidence="1">
    <location>
        <begin position="637"/>
        <end position="671"/>
    </location>
</feature>
<feature type="compositionally biased region" description="Basic and acidic residues" evidence="2">
    <location>
        <begin position="137"/>
        <end position="148"/>
    </location>
</feature>
<name>B8C8I5_THAPS</name>
<sequence>MIVSLQIQAFAVFTVLPSLSQGTFLPRSELSSSNKLPSSRADSAAIVSEGVTAFLVHPSSNRRRRQVTTASLAPDYDNGSSGGNIISSNGSGVPTNSMSSNCYIPPYGTVGRSSIIVMNANYRDDDDYFYESERRKGFDGSISDDRGGRMVQRSRRRRSPYDDEDDFDDDVYFDDDDADVYDVEPRRRRGRDTDDLFQGEGGNYWVNPQRSLDRYPSSSVSSVRRRRREGRNGEDWFETKRNYDEDEFDEDWNSESYREYGTPPPTRSRSSFRTGTPPPPRPVKQFYDKLFWFGFDPDVTRPTDRTMFGGTRGKFNAMDLLNDREARQNMIMKRRSLRGKRVRDPVVQDFGNVNDWNARKMGTSSLGGKDVGDDATIEEIEAVNDMRSMQSRPPLPAAGMRDVDMPPPMSREYDPIFEGESERRGRNRMLDYENDPRFYDGPYWDSDLPDGAGFYDDDMELEPDGMTSPRRTKPARRNSLSNRRRVGGRSDDRRGGGFSDFLSLPDSKRSQAEAYDRFIGLGPRPGEDYLDDDDDIMERSSRRRKGYAYKYNVDDDFNDDYIPYMSEYDQRLVNDVIDVRSESKYPTRSRKRSWEERALEMDRVPPRNAVAWGPNGRASGGGKDAQTKAALDALRDIERAKKILDKKEDMVVDAREEVASLKADASLYEKKLDNGIQGRDLDDAKRELGYILRDIDDASRLLRMAKAERDNAIRTVDRLESKNWALLSEYDAVRSFDID</sequence>
<reference evidence="3 4" key="1">
    <citation type="journal article" date="2004" name="Science">
        <title>The genome of the diatom Thalassiosira pseudonana: ecology, evolution, and metabolism.</title>
        <authorList>
            <person name="Armbrust E.V."/>
            <person name="Berges J.A."/>
            <person name="Bowler C."/>
            <person name="Green B.R."/>
            <person name="Martinez D."/>
            <person name="Putnam N.H."/>
            <person name="Zhou S."/>
            <person name="Allen A.E."/>
            <person name="Apt K.E."/>
            <person name="Bechner M."/>
            <person name="Brzezinski M.A."/>
            <person name="Chaal B.K."/>
            <person name="Chiovitti A."/>
            <person name="Davis A.K."/>
            <person name="Demarest M.S."/>
            <person name="Detter J.C."/>
            <person name="Glavina T."/>
            <person name="Goodstein D."/>
            <person name="Hadi M.Z."/>
            <person name="Hellsten U."/>
            <person name="Hildebrand M."/>
            <person name="Jenkins B.D."/>
            <person name="Jurka J."/>
            <person name="Kapitonov V.V."/>
            <person name="Kroger N."/>
            <person name="Lau W.W."/>
            <person name="Lane T.W."/>
            <person name="Larimer F.W."/>
            <person name="Lippmeier J.C."/>
            <person name="Lucas S."/>
            <person name="Medina M."/>
            <person name="Montsant A."/>
            <person name="Obornik M."/>
            <person name="Parker M.S."/>
            <person name="Palenik B."/>
            <person name="Pazour G.J."/>
            <person name="Richardson P.M."/>
            <person name="Rynearson T.A."/>
            <person name="Saito M.A."/>
            <person name="Schwartz D.C."/>
            <person name="Thamatrakoln K."/>
            <person name="Valentin K."/>
            <person name="Vardi A."/>
            <person name="Wilkerson F.P."/>
            <person name="Rokhsar D.S."/>
        </authorList>
    </citation>
    <scope>NUCLEOTIDE SEQUENCE [LARGE SCALE GENOMIC DNA]</scope>
    <source>
        <strain evidence="3 4">CCMP1335</strain>
    </source>
</reference>
<feature type="compositionally biased region" description="Acidic residues" evidence="2">
    <location>
        <begin position="162"/>
        <end position="182"/>
    </location>
</feature>
<keyword evidence="4" id="KW-1185">Reference proteome</keyword>
<dbReference type="HOGENOM" id="CLU_377432_0_0_1"/>
<feature type="region of interest" description="Disordered" evidence="2">
    <location>
        <begin position="60"/>
        <end position="92"/>
    </location>
</feature>
<dbReference type="AlphaFoldDB" id="B8C8I5"/>